<dbReference type="InterPro" id="IPR036116">
    <property type="entry name" value="FN3_sf"/>
</dbReference>
<gene>
    <name evidence="2" type="ORF">NQ318_006579</name>
</gene>
<accession>A0AAV8YMG0</accession>
<feature type="domain" description="Fibronectin type-III" evidence="1">
    <location>
        <begin position="165"/>
        <end position="268"/>
    </location>
</feature>
<organism evidence="2 3">
    <name type="scientific">Aromia moschata</name>
    <dbReference type="NCBI Taxonomy" id="1265417"/>
    <lineage>
        <taxon>Eukaryota</taxon>
        <taxon>Metazoa</taxon>
        <taxon>Ecdysozoa</taxon>
        <taxon>Arthropoda</taxon>
        <taxon>Hexapoda</taxon>
        <taxon>Insecta</taxon>
        <taxon>Pterygota</taxon>
        <taxon>Neoptera</taxon>
        <taxon>Endopterygota</taxon>
        <taxon>Coleoptera</taxon>
        <taxon>Polyphaga</taxon>
        <taxon>Cucujiformia</taxon>
        <taxon>Chrysomeloidea</taxon>
        <taxon>Cerambycidae</taxon>
        <taxon>Cerambycinae</taxon>
        <taxon>Callichromatini</taxon>
        <taxon>Aromia</taxon>
    </lineage>
</organism>
<evidence type="ECO:0000313" key="3">
    <source>
        <dbReference type="Proteomes" id="UP001162162"/>
    </source>
</evidence>
<protein>
    <recommendedName>
        <fullName evidence="1">Fibronectin type-III domain-containing protein</fullName>
    </recommendedName>
</protein>
<dbReference type="InterPro" id="IPR013783">
    <property type="entry name" value="Ig-like_fold"/>
</dbReference>
<keyword evidence="3" id="KW-1185">Reference proteome</keyword>
<dbReference type="SUPFAM" id="SSF49265">
    <property type="entry name" value="Fibronectin type III"/>
    <property type="match status" value="1"/>
</dbReference>
<dbReference type="PROSITE" id="PS50853">
    <property type="entry name" value="FN3"/>
    <property type="match status" value="1"/>
</dbReference>
<dbReference type="CDD" id="cd00063">
    <property type="entry name" value="FN3"/>
    <property type="match status" value="1"/>
</dbReference>
<reference evidence="2" key="1">
    <citation type="journal article" date="2023" name="Insect Mol. Biol.">
        <title>Genome sequencing provides insights into the evolution of gene families encoding plant cell wall-degrading enzymes in longhorned beetles.</title>
        <authorList>
            <person name="Shin N.R."/>
            <person name="Okamura Y."/>
            <person name="Kirsch R."/>
            <person name="Pauchet Y."/>
        </authorList>
    </citation>
    <scope>NUCLEOTIDE SEQUENCE</scope>
    <source>
        <strain evidence="2">AMC_N1</strain>
    </source>
</reference>
<evidence type="ECO:0000313" key="2">
    <source>
        <dbReference type="EMBL" id="KAJ8952962.1"/>
    </source>
</evidence>
<comment type="caution">
    <text evidence="2">The sequence shown here is derived from an EMBL/GenBank/DDBJ whole genome shotgun (WGS) entry which is preliminary data.</text>
</comment>
<dbReference type="AlphaFoldDB" id="A0AAV8YMG0"/>
<dbReference type="Proteomes" id="UP001162162">
    <property type="component" value="Unassembled WGS sequence"/>
</dbReference>
<name>A0AAV8YMG0_9CUCU</name>
<dbReference type="Gene3D" id="2.60.40.10">
    <property type="entry name" value="Immunoglobulins"/>
    <property type="match status" value="1"/>
</dbReference>
<sequence length="429" mass="48643">MDNKEILDTLKAAKLYLSRLNSLEIEVQSAAKQIINTFEETEKHIRETFSNLKDSLLSIINKREVCLLDRAKQIQREGLAPLEECRNVILEKIRTTNKLIDLGDCIMKGSIHHLDGFNSDATLLGTLPEVPELKEVPFISFHCEPTSETEVIEILTHFGEVSNIAPIQITELVEKPGAILVEWQSIENDERMVDIQEFKLQRAFGDVCKEKHLMVNFSDCYTGLDTQCLVKDLQANQPYSFRVCCKFEGTLAWSPWSLPQVARTTLKPFSWQSHRHYVTSNENKIAKPNADSAGILYSDGPQFRVGHSVEFTFLEVDSGDAVVGLVCPTAQNCVTDLRLAGENSFLINQSGNIFVDGTEKSTKLSDFVKGLKVCFTCDLVNEEKVRVNIDSNEKRVTYDWPIKSDSKMFFCWPVLFRPMEDHGGMIFFL</sequence>
<dbReference type="EMBL" id="JAPWTK010000063">
    <property type="protein sequence ID" value="KAJ8952962.1"/>
    <property type="molecule type" value="Genomic_DNA"/>
</dbReference>
<evidence type="ECO:0000259" key="1">
    <source>
        <dbReference type="PROSITE" id="PS50853"/>
    </source>
</evidence>
<dbReference type="InterPro" id="IPR003961">
    <property type="entry name" value="FN3_dom"/>
</dbReference>
<proteinExistence type="predicted"/>